<evidence type="ECO:0000256" key="1">
    <source>
        <dbReference type="SAM" id="SignalP"/>
    </source>
</evidence>
<protein>
    <recommendedName>
        <fullName evidence="4">Photosynthesis system II assembly factor Ycf48/Hcf136-like domain-containing protein</fullName>
    </recommendedName>
</protein>
<dbReference type="Gene3D" id="2.130.10.10">
    <property type="entry name" value="YVTN repeat-like/Quinoprotein amine dehydrogenase"/>
    <property type="match status" value="2"/>
</dbReference>
<dbReference type="RefSeq" id="WP_121854611.1">
    <property type="nucleotide sequence ID" value="NZ_CP037952.1"/>
</dbReference>
<dbReference type="OrthoDB" id="5664384at2"/>
<dbReference type="Proteomes" id="UP000273022">
    <property type="component" value="Unassembled WGS sequence"/>
</dbReference>
<evidence type="ECO:0000313" key="2">
    <source>
        <dbReference type="EMBL" id="RJY07406.1"/>
    </source>
</evidence>
<evidence type="ECO:0000313" key="3">
    <source>
        <dbReference type="Proteomes" id="UP000273022"/>
    </source>
</evidence>
<dbReference type="SUPFAM" id="SSF110296">
    <property type="entry name" value="Oligoxyloglucan reducing end-specific cellobiohydrolase"/>
    <property type="match status" value="1"/>
</dbReference>
<organism evidence="2 3">
    <name type="scientific">Parashewanella spongiae</name>
    <dbReference type="NCBI Taxonomy" id="342950"/>
    <lineage>
        <taxon>Bacteria</taxon>
        <taxon>Pseudomonadati</taxon>
        <taxon>Pseudomonadota</taxon>
        <taxon>Gammaproteobacteria</taxon>
        <taxon>Alteromonadales</taxon>
        <taxon>Shewanellaceae</taxon>
        <taxon>Parashewanella</taxon>
    </lineage>
</organism>
<gene>
    <name evidence="2" type="ORF">D5R81_15905</name>
</gene>
<dbReference type="AlphaFoldDB" id="A0A3A6THS0"/>
<reference evidence="2 3" key="1">
    <citation type="submission" date="2018-09" db="EMBL/GenBank/DDBJ databases">
        <title>Phylogeny of the Shewanellaceae, and recommendation for two new genera, Pseudoshewanella and Parashewanella.</title>
        <authorList>
            <person name="Wang G."/>
        </authorList>
    </citation>
    <scope>NUCLEOTIDE SEQUENCE [LARGE SCALE GENOMIC DNA]</scope>
    <source>
        <strain evidence="2 3">KCTC 22492</strain>
    </source>
</reference>
<accession>A0A3A6THS0</accession>
<comment type="caution">
    <text evidence="2">The sequence shown here is derived from an EMBL/GenBank/DDBJ whole genome shotgun (WGS) entry which is preliminary data.</text>
</comment>
<feature type="signal peptide" evidence="1">
    <location>
        <begin position="1"/>
        <end position="34"/>
    </location>
</feature>
<name>A0A3A6THS0_9GAMM</name>
<keyword evidence="1" id="KW-0732">Signal</keyword>
<feature type="chain" id="PRO_5017191537" description="Photosynthesis system II assembly factor Ycf48/Hcf136-like domain-containing protein" evidence="1">
    <location>
        <begin position="35"/>
        <end position="366"/>
    </location>
</feature>
<keyword evidence="3" id="KW-1185">Reference proteome</keyword>
<proteinExistence type="predicted"/>
<sequence>MNTYNNLSAFYTSRLKACLKITLYFCFLSSNVYATTSTFTKITDLPDSEYHFTYSKDGQTALAYKEINTQLSGGLWRSTDAGIHWSKIRGDQNWYISIEFEGRDQVNALAIRVDGANMYLEHTSDAGSTWYSIDDSTCPLNNGLSHLASTKRSDGSMIFVTNYGLFITYDNGHTCNELHAPNEPQFLDVATAGGTIIGYNSKEQLVYSDDVGKTWHSSLITFPDTPLTHDGVFNITFKPNTARIYASMFSYKDPQLKEYVWLSDDGAQTFKPTKFNDIIRDLVFTKNNDLVYYTRSDKGLWKMDGKLNQQTIQPSALNNMVCGGECQKETMQIVNFNYNSNKGIVEVKTGSFPYYTYSYYQMTMEQ</sequence>
<dbReference type="EMBL" id="QYYH01000122">
    <property type="protein sequence ID" value="RJY07406.1"/>
    <property type="molecule type" value="Genomic_DNA"/>
</dbReference>
<evidence type="ECO:0008006" key="4">
    <source>
        <dbReference type="Google" id="ProtNLM"/>
    </source>
</evidence>
<dbReference type="InterPro" id="IPR015943">
    <property type="entry name" value="WD40/YVTN_repeat-like_dom_sf"/>
</dbReference>